<comment type="subcellular location">
    <subcellularLocation>
        <location evidence="1">Cytoplasm</location>
    </subcellularLocation>
</comment>
<evidence type="ECO:0000256" key="13">
    <source>
        <dbReference type="ARBA" id="ARBA00048679"/>
    </source>
</evidence>
<comment type="catalytic activity">
    <reaction evidence="13">
        <text>L-seryl-[protein] + ATP = O-phospho-L-seryl-[protein] + ADP + H(+)</text>
        <dbReference type="Rhea" id="RHEA:17989"/>
        <dbReference type="Rhea" id="RHEA-COMP:9863"/>
        <dbReference type="Rhea" id="RHEA-COMP:11604"/>
        <dbReference type="ChEBI" id="CHEBI:15378"/>
        <dbReference type="ChEBI" id="CHEBI:29999"/>
        <dbReference type="ChEBI" id="CHEBI:30616"/>
        <dbReference type="ChEBI" id="CHEBI:83421"/>
        <dbReference type="ChEBI" id="CHEBI:456216"/>
        <dbReference type="EC" id="2.7.11.1"/>
    </reaction>
</comment>
<dbReference type="AlphaFoldDB" id="A0A3P7ZYZ4"/>
<reference evidence="18" key="2">
    <citation type="submission" date="2019-09" db="UniProtKB">
        <authorList>
            <consortium name="WormBaseParasite"/>
        </authorList>
    </citation>
    <scope>IDENTIFICATION</scope>
</reference>
<dbReference type="SMART" id="SM00220">
    <property type="entry name" value="S_TKc"/>
    <property type="match status" value="1"/>
</dbReference>
<keyword evidence="10" id="KW-0418">Kinase</keyword>
<dbReference type="GO" id="GO:0048638">
    <property type="term" value="P:regulation of developmental growth"/>
    <property type="evidence" value="ECO:0007669"/>
    <property type="project" value="UniProtKB-ARBA"/>
</dbReference>
<dbReference type="Pfam" id="PF00069">
    <property type="entry name" value="Pkinase"/>
    <property type="match status" value="2"/>
</dbReference>
<dbReference type="InterPro" id="IPR011009">
    <property type="entry name" value="Kinase-like_dom_sf"/>
</dbReference>
<feature type="domain" description="Protein kinase" evidence="15">
    <location>
        <begin position="181"/>
        <end position="486"/>
    </location>
</feature>
<dbReference type="GO" id="GO:1901701">
    <property type="term" value="P:cellular response to oxygen-containing compound"/>
    <property type="evidence" value="ECO:0007669"/>
    <property type="project" value="UniProtKB-ARBA"/>
</dbReference>
<protein>
    <recommendedName>
        <fullName evidence="4">3-phosphoinositide-dependent protein kinase 1</fullName>
        <ecNumber evidence="3">2.7.11.1</ecNumber>
    </recommendedName>
</protein>
<dbReference type="GO" id="GO:0003676">
    <property type="term" value="F:nucleic acid binding"/>
    <property type="evidence" value="ECO:0007669"/>
    <property type="project" value="InterPro"/>
</dbReference>
<dbReference type="CDD" id="cd01262">
    <property type="entry name" value="PH_PDK1"/>
    <property type="match status" value="1"/>
</dbReference>
<dbReference type="InterPro" id="IPR000719">
    <property type="entry name" value="Prot_kinase_dom"/>
</dbReference>
<dbReference type="OrthoDB" id="347657at2759"/>
<dbReference type="SUPFAM" id="SSF50729">
    <property type="entry name" value="PH domain-like"/>
    <property type="match status" value="1"/>
</dbReference>
<evidence type="ECO:0000313" key="16">
    <source>
        <dbReference type="EMBL" id="VDO95969.1"/>
    </source>
</evidence>
<dbReference type="GO" id="GO:0035556">
    <property type="term" value="P:intracellular signal transduction"/>
    <property type="evidence" value="ECO:0007669"/>
    <property type="project" value="TreeGrafter"/>
</dbReference>
<dbReference type="InterPro" id="IPR033931">
    <property type="entry name" value="PDK1-typ_PH"/>
</dbReference>
<dbReference type="InterPro" id="IPR036397">
    <property type="entry name" value="RNaseH_sf"/>
</dbReference>
<dbReference type="PROSITE" id="PS00108">
    <property type="entry name" value="PROTEIN_KINASE_ST"/>
    <property type="match status" value="1"/>
</dbReference>
<dbReference type="GO" id="GO:0004674">
    <property type="term" value="F:protein serine/threonine kinase activity"/>
    <property type="evidence" value="ECO:0007669"/>
    <property type="project" value="UniProtKB-KW"/>
</dbReference>
<gene>
    <name evidence="16" type="ORF">HPBE_LOCUS13394</name>
</gene>
<keyword evidence="8" id="KW-0808">Transferase</keyword>
<evidence type="ECO:0000256" key="9">
    <source>
        <dbReference type="ARBA" id="ARBA00022741"/>
    </source>
</evidence>
<evidence type="ECO:0000256" key="14">
    <source>
        <dbReference type="SAM" id="MobiDB-lite"/>
    </source>
</evidence>
<evidence type="ECO:0000256" key="3">
    <source>
        <dbReference type="ARBA" id="ARBA00012513"/>
    </source>
</evidence>
<comment type="catalytic activity">
    <reaction evidence="12">
        <text>L-threonyl-[protein] + ATP = O-phospho-L-threonyl-[protein] + ADP + H(+)</text>
        <dbReference type="Rhea" id="RHEA:46608"/>
        <dbReference type="Rhea" id="RHEA-COMP:11060"/>
        <dbReference type="Rhea" id="RHEA-COMP:11605"/>
        <dbReference type="ChEBI" id="CHEBI:15378"/>
        <dbReference type="ChEBI" id="CHEBI:30013"/>
        <dbReference type="ChEBI" id="CHEBI:30616"/>
        <dbReference type="ChEBI" id="CHEBI:61977"/>
        <dbReference type="ChEBI" id="CHEBI:456216"/>
        <dbReference type="EC" id="2.7.11.1"/>
    </reaction>
</comment>
<dbReference type="SUPFAM" id="SSF56112">
    <property type="entry name" value="Protein kinase-like (PK-like)"/>
    <property type="match status" value="1"/>
</dbReference>
<reference evidence="16 17" key="1">
    <citation type="submission" date="2018-11" db="EMBL/GenBank/DDBJ databases">
        <authorList>
            <consortium name="Pathogen Informatics"/>
        </authorList>
    </citation>
    <scope>NUCLEOTIDE SEQUENCE [LARGE SCALE GENOMIC DNA]</scope>
</reference>
<dbReference type="PANTHER" id="PTHR24356:SF406">
    <property type="entry name" value="3-PHOSPHOINOSITIDE-DEPENDENT PROTEIN KINASE 1"/>
    <property type="match status" value="1"/>
</dbReference>
<keyword evidence="11" id="KW-0067">ATP-binding</keyword>
<name>A0A3P7ZYZ4_HELPZ</name>
<organism evidence="16">
    <name type="scientific">Heligmosomoides polygyrus</name>
    <name type="common">Parasitic roundworm</name>
    <dbReference type="NCBI Taxonomy" id="6339"/>
    <lineage>
        <taxon>Eukaryota</taxon>
        <taxon>Metazoa</taxon>
        <taxon>Ecdysozoa</taxon>
        <taxon>Nematoda</taxon>
        <taxon>Chromadorea</taxon>
        <taxon>Rhabditida</taxon>
        <taxon>Rhabditina</taxon>
        <taxon>Rhabditomorpha</taxon>
        <taxon>Strongyloidea</taxon>
        <taxon>Heligmosomidae</taxon>
        <taxon>Heligmosomoides</taxon>
    </lineage>
</organism>
<dbReference type="PROSITE" id="PS50011">
    <property type="entry name" value="PROTEIN_KINASE_DOM"/>
    <property type="match status" value="1"/>
</dbReference>
<keyword evidence="7" id="KW-0723">Serine/threonine-protein kinase</keyword>
<evidence type="ECO:0000256" key="2">
    <source>
        <dbReference type="ARBA" id="ARBA00010006"/>
    </source>
</evidence>
<keyword evidence="6" id="KW-0963">Cytoplasm</keyword>
<dbReference type="EC" id="2.7.11.1" evidence="3"/>
<evidence type="ECO:0000256" key="8">
    <source>
        <dbReference type="ARBA" id="ARBA00022679"/>
    </source>
</evidence>
<dbReference type="GO" id="GO:0005524">
    <property type="term" value="F:ATP binding"/>
    <property type="evidence" value="ECO:0007669"/>
    <property type="project" value="UniProtKB-KW"/>
</dbReference>
<feature type="region of interest" description="Disordered" evidence="14">
    <location>
        <begin position="707"/>
        <end position="741"/>
    </location>
</feature>
<dbReference type="Gene3D" id="3.30.420.10">
    <property type="entry name" value="Ribonuclease H-like superfamily/Ribonuclease H"/>
    <property type="match status" value="1"/>
</dbReference>
<dbReference type="Proteomes" id="UP000050761">
    <property type="component" value="Unassembled WGS sequence"/>
</dbReference>
<dbReference type="GO" id="GO:0005737">
    <property type="term" value="C:cytoplasm"/>
    <property type="evidence" value="ECO:0007669"/>
    <property type="project" value="UniProtKB-SubCell"/>
</dbReference>
<dbReference type="InterPro" id="IPR011993">
    <property type="entry name" value="PH-like_dom_sf"/>
</dbReference>
<dbReference type="FunFam" id="2.30.29.30:FF:000324">
    <property type="entry name" value="Phosphoinositide-dependent kinase 1, isoform F"/>
    <property type="match status" value="1"/>
</dbReference>
<evidence type="ECO:0000256" key="10">
    <source>
        <dbReference type="ARBA" id="ARBA00022777"/>
    </source>
</evidence>
<dbReference type="PANTHER" id="PTHR24356">
    <property type="entry name" value="SERINE/THREONINE-PROTEIN KINASE"/>
    <property type="match status" value="1"/>
</dbReference>
<evidence type="ECO:0000256" key="4">
    <source>
        <dbReference type="ARBA" id="ARBA00018538"/>
    </source>
</evidence>
<dbReference type="EMBL" id="UZAH01027897">
    <property type="protein sequence ID" value="VDO95969.1"/>
    <property type="molecule type" value="Genomic_DNA"/>
</dbReference>
<evidence type="ECO:0000259" key="15">
    <source>
        <dbReference type="PROSITE" id="PS50011"/>
    </source>
</evidence>
<keyword evidence="17" id="KW-1185">Reference proteome</keyword>
<proteinExistence type="inferred from homology"/>
<keyword evidence="5" id="KW-0217">Developmental protein</keyword>
<evidence type="ECO:0000256" key="11">
    <source>
        <dbReference type="ARBA" id="ARBA00022840"/>
    </source>
</evidence>
<evidence type="ECO:0000256" key="5">
    <source>
        <dbReference type="ARBA" id="ARBA00022473"/>
    </source>
</evidence>
<dbReference type="Gene3D" id="3.30.200.20">
    <property type="entry name" value="Phosphorylase Kinase, domain 1"/>
    <property type="match status" value="1"/>
</dbReference>
<accession>A0A3P7ZYZ4</accession>
<evidence type="ECO:0000256" key="7">
    <source>
        <dbReference type="ARBA" id="ARBA00022527"/>
    </source>
</evidence>
<evidence type="ECO:0000256" key="6">
    <source>
        <dbReference type="ARBA" id="ARBA00022490"/>
    </source>
</evidence>
<dbReference type="InterPro" id="IPR008271">
    <property type="entry name" value="Ser/Thr_kinase_AS"/>
</dbReference>
<feature type="compositionally biased region" description="Basic and acidic residues" evidence="14">
    <location>
        <begin position="719"/>
        <end position="735"/>
    </location>
</feature>
<dbReference type="Pfam" id="PF14593">
    <property type="entry name" value="PH_3"/>
    <property type="match status" value="1"/>
</dbReference>
<evidence type="ECO:0000313" key="17">
    <source>
        <dbReference type="Proteomes" id="UP000050761"/>
    </source>
</evidence>
<evidence type="ECO:0000313" key="18">
    <source>
        <dbReference type="WBParaSite" id="HPBE_0001339301-mRNA-1"/>
    </source>
</evidence>
<dbReference type="InterPro" id="IPR039046">
    <property type="entry name" value="PDPK1"/>
</dbReference>
<dbReference type="Gene3D" id="2.30.29.30">
    <property type="entry name" value="Pleckstrin-homology domain (PH domain)/Phosphotyrosine-binding domain (PTB)"/>
    <property type="match status" value="1"/>
</dbReference>
<comment type="similarity">
    <text evidence="2">Belongs to the protein kinase superfamily. AGC Ser/Thr protein kinase family. PDPK1 subfamily.</text>
</comment>
<dbReference type="WBParaSite" id="HPBE_0001339301-mRNA-1">
    <property type="protein sequence ID" value="HPBE_0001339301-mRNA-1"/>
    <property type="gene ID" value="HPBE_0001339301"/>
</dbReference>
<dbReference type="Gene3D" id="1.10.510.10">
    <property type="entry name" value="Transferase(Phosphotransferase) domain 1"/>
    <property type="match status" value="2"/>
</dbReference>
<evidence type="ECO:0000256" key="1">
    <source>
        <dbReference type="ARBA" id="ARBA00004496"/>
    </source>
</evidence>
<keyword evidence="9" id="KW-0547">Nucleotide-binding</keyword>
<dbReference type="InterPro" id="IPR050236">
    <property type="entry name" value="Ser_Thr_kinase_AGC"/>
</dbReference>
<sequence length="741" mass="84553">MPHPPYSPDVSPCDYHYFLSLCDFMVGRDTRTQAELENHNEQWISTGPKQFRKDGMLRVRYIGLDSVAAARIFVFFEPVEWQLRPTQELPHDCRVYLISCVPFGLCLINDASISHFQLLLPSALRVLFIEGRNGASSVDEAGRLSTFSCTLLELDENKGLSPRQRKNGAKLSKLRKKASDFVFLRILGEGSYSTVYLARELKGGQTQAIKVVQKDFVIRHQKLDATVREKHVLASLSYERGGHPFVTQLYCTFHDLQRLYFVTDVAHHGELLVVLNRLGSFDVRVAQFYTAEIVTALEFVHRHGVVHRDIKPENVLIRRNGHIMLTDFGSAQVYDEIIDYQEEDDSPSQLRKMRQCRKFMELAASTSTSSSVDSDEQLGAFEHTRRATFVGTAQYVSPEMLRGDEVGPPCDYWALGATVFQMISGQAPFRAMNDFHLMNKIQKLDFAFPAGFPEIPKDFVSKLLVLDPAARLGSDDLNNLKAHRFFEGVDWEHITESTPPDIFPSVSAGIEEAEQKTANLPEPGLDERALNRLMSLSLMEMGPSKQFSLDSEILNTAVDIPSDMVELPKVDKKALVVRQQKLEKQRKENPYHLFVQDNLIIRSGFIDKKKGLFSRRRMFLLTEGPHLFYVDPNSMELKGEVPWSPCMRTEAKNFRTFFVHTPKRIYYLFDPDSRAVEWCKAIDQVKTRYADKIAESYERAVKDGTFGMNKFKKSSNYFGDKRKKDAEDASKRDSDSASTPR</sequence>
<evidence type="ECO:0000256" key="12">
    <source>
        <dbReference type="ARBA" id="ARBA00047899"/>
    </source>
</evidence>
<dbReference type="CDD" id="cd05581">
    <property type="entry name" value="STKc_PDK1"/>
    <property type="match status" value="1"/>
</dbReference>